<evidence type="ECO:0008006" key="4">
    <source>
        <dbReference type="Google" id="ProtNLM"/>
    </source>
</evidence>
<name>A0A2P5FU92_TREOI</name>
<keyword evidence="1" id="KW-1133">Transmembrane helix</keyword>
<evidence type="ECO:0000313" key="2">
    <source>
        <dbReference type="EMBL" id="POO01364.1"/>
    </source>
</evidence>
<dbReference type="AlphaFoldDB" id="A0A2P5FU92"/>
<evidence type="ECO:0000313" key="3">
    <source>
        <dbReference type="Proteomes" id="UP000237000"/>
    </source>
</evidence>
<gene>
    <name evidence="2" type="ORF">TorRG33x02_026710</name>
</gene>
<protein>
    <recommendedName>
        <fullName evidence="4">Transmembrane protein</fullName>
    </recommendedName>
</protein>
<comment type="caution">
    <text evidence="2">The sequence shown here is derived from an EMBL/GenBank/DDBJ whole genome shotgun (WGS) entry which is preliminary data.</text>
</comment>
<dbReference type="InParanoid" id="A0A2P5FU92"/>
<proteinExistence type="predicted"/>
<keyword evidence="1" id="KW-0812">Transmembrane</keyword>
<dbReference type="EMBL" id="JXTC01000008">
    <property type="protein sequence ID" value="POO01364.1"/>
    <property type="molecule type" value="Genomic_DNA"/>
</dbReference>
<sequence>SLWSLCYKINFLGSKILINILFFFFFFIFLLIIIFLFLIYLAFIFVLKVLELFLKLFFVLESVPIVCFHFLLKGRMRISCDINISTVSKGEDKATILPKSREVVLL</sequence>
<accession>A0A2P5FU92</accession>
<evidence type="ECO:0000256" key="1">
    <source>
        <dbReference type="SAM" id="Phobius"/>
    </source>
</evidence>
<keyword evidence="1" id="KW-0472">Membrane</keyword>
<feature type="non-terminal residue" evidence="2">
    <location>
        <position position="1"/>
    </location>
</feature>
<dbReference type="OrthoDB" id="10490204at2759"/>
<feature type="transmembrane region" description="Helical" evidence="1">
    <location>
        <begin position="52"/>
        <end position="72"/>
    </location>
</feature>
<keyword evidence="3" id="KW-1185">Reference proteome</keyword>
<dbReference type="Proteomes" id="UP000237000">
    <property type="component" value="Unassembled WGS sequence"/>
</dbReference>
<reference evidence="3" key="1">
    <citation type="submission" date="2016-06" db="EMBL/GenBank/DDBJ databases">
        <title>Parallel loss of symbiosis genes in relatives of nitrogen-fixing non-legume Parasponia.</title>
        <authorList>
            <person name="Van Velzen R."/>
            <person name="Holmer R."/>
            <person name="Bu F."/>
            <person name="Rutten L."/>
            <person name="Van Zeijl A."/>
            <person name="Liu W."/>
            <person name="Santuari L."/>
            <person name="Cao Q."/>
            <person name="Sharma T."/>
            <person name="Shen D."/>
            <person name="Roswanjaya Y."/>
            <person name="Wardhani T."/>
            <person name="Kalhor M.S."/>
            <person name="Jansen J."/>
            <person name="Van den Hoogen J."/>
            <person name="Gungor B."/>
            <person name="Hartog M."/>
            <person name="Hontelez J."/>
            <person name="Verver J."/>
            <person name="Yang W.-C."/>
            <person name="Schijlen E."/>
            <person name="Repin R."/>
            <person name="Schilthuizen M."/>
            <person name="Schranz E."/>
            <person name="Heidstra R."/>
            <person name="Miyata K."/>
            <person name="Fedorova E."/>
            <person name="Kohlen W."/>
            <person name="Bisseling T."/>
            <person name="Smit S."/>
            <person name="Geurts R."/>
        </authorList>
    </citation>
    <scope>NUCLEOTIDE SEQUENCE [LARGE SCALE GENOMIC DNA]</scope>
    <source>
        <strain evidence="3">cv. RG33-2</strain>
    </source>
</reference>
<feature type="transmembrane region" description="Helical" evidence="1">
    <location>
        <begin position="20"/>
        <end position="46"/>
    </location>
</feature>
<organism evidence="2 3">
    <name type="scientific">Trema orientale</name>
    <name type="common">Charcoal tree</name>
    <name type="synonym">Celtis orientalis</name>
    <dbReference type="NCBI Taxonomy" id="63057"/>
    <lineage>
        <taxon>Eukaryota</taxon>
        <taxon>Viridiplantae</taxon>
        <taxon>Streptophyta</taxon>
        <taxon>Embryophyta</taxon>
        <taxon>Tracheophyta</taxon>
        <taxon>Spermatophyta</taxon>
        <taxon>Magnoliopsida</taxon>
        <taxon>eudicotyledons</taxon>
        <taxon>Gunneridae</taxon>
        <taxon>Pentapetalae</taxon>
        <taxon>rosids</taxon>
        <taxon>fabids</taxon>
        <taxon>Rosales</taxon>
        <taxon>Cannabaceae</taxon>
        <taxon>Trema</taxon>
    </lineage>
</organism>